<dbReference type="AlphaFoldDB" id="A0A1I7UPR9"/>
<dbReference type="PANTHER" id="PTHR22889">
    <property type="entry name" value="WD REPEAT-CONTAINING PROTEIN 89"/>
    <property type="match status" value="1"/>
</dbReference>
<keyword evidence="4" id="KW-1185">Reference proteome</keyword>
<dbReference type="InterPro" id="IPR036322">
    <property type="entry name" value="WD40_repeat_dom_sf"/>
</dbReference>
<keyword evidence="2" id="KW-0677">Repeat</keyword>
<dbReference type="SUPFAM" id="SSF50978">
    <property type="entry name" value="WD40 repeat-like"/>
    <property type="match status" value="1"/>
</dbReference>
<dbReference type="InterPro" id="IPR039328">
    <property type="entry name" value="WDR89"/>
</dbReference>
<sequence>METTVDIRNLTSESCFPELCGHGHIKNSVKRFNMKPPTVQRTLTNSPKCVSTFRRVINRRIAYTISDKSEASVFVDAKGSLEVLHGSVNESADDSFNTTSKAFFKKPEWCIGLIKGVNNEIPLVAVHGVHNKKFVSLTAMDQKGIRQVTPMLSYEGHVGEVNCMTVTPELILTGGEDGKVVVQVANFKNAKFGDDGIDRLTLDRNEDSGPDPSSKPSIS</sequence>
<proteinExistence type="predicted"/>
<reference evidence="5" key="1">
    <citation type="submission" date="2016-11" db="UniProtKB">
        <authorList>
            <consortium name="WormBaseParasite"/>
        </authorList>
    </citation>
    <scope>IDENTIFICATION</scope>
</reference>
<dbReference type="eggNOG" id="ENOG502QTCV">
    <property type="taxonomic scope" value="Eukaryota"/>
</dbReference>
<evidence type="ECO:0000256" key="3">
    <source>
        <dbReference type="SAM" id="MobiDB-lite"/>
    </source>
</evidence>
<feature type="region of interest" description="Disordered" evidence="3">
    <location>
        <begin position="200"/>
        <end position="219"/>
    </location>
</feature>
<protein>
    <submittedName>
        <fullName evidence="5">DNA gyrase subunit A</fullName>
    </submittedName>
</protein>
<dbReference type="WBParaSite" id="Csp11.Scaffold630.g18124.t1">
    <property type="protein sequence ID" value="Csp11.Scaffold630.g18124.t1"/>
    <property type="gene ID" value="Csp11.Scaffold630.g18124"/>
</dbReference>
<accession>A0A1I7UPR9</accession>
<keyword evidence="1" id="KW-0853">WD repeat</keyword>
<name>A0A1I7UPR9_9PELO</name>
<evidence type="ECO:0000256" key="2">
    <source>
        <dbReference type="ARBA" id="ARBA00022737"/>
    </source>
</evidence>
<evidence type="ECO:0000313" key="5">
    <source>
        <dbReference type="WBParaSite" id="Csp11.Scaffold630.g18124.t1"/>
    </source>
</evidence>
<evidence type="ECO:0000313" key="4">
    <source>
        <dbReference type="Proteomes" id="UP000095282"/>
    </source>
</evidence>
<dbReference type="STRING" id="1561998.A0A1I7UPR9"/>
<dbReference type="PANTHER" id="PTHR22889:SF0">
    <property type="entry name" value="WD REPEAT-CONTAINING PROTEIN 89"/>
    <property type="match status" value="1"/>
</dbReference>
<organism evidence="4 5">
    <name type="scientific">Caenorhabditis tropicalis</name>
    <dbReference type="NCBI Taxonomy" id="1561998"/>
    <lineage>
        <taxon>Eukaryota</taxon>
        <taxon>Metazoa</taxon>
        <taxon>Ecdysozoa</taxon>
        <taxon>Nematoda</taxon>
        <taxon>Chromadorea</taxon>
        <taxon>Rhabditida</taxon>
        <taxon>Rhabditina</taxon>
        <taxon>Rhabditomorpha</taxon>
        <taxon>Rhabditoidea</taxon>
        <taxon>Rhabditidae</taxon>
        <taxon>Peloderinae</taxon>
        <taxon>Caenorhabditis</taxon>
    </lineage>
</organism>
<evidence type="ECO:0000256" key="1">
    <source>
        <dbReference type="ARBA" id="ARBA00022574"/>
    </source>
</evidence>
<dbReference type="Proteomes" id="UP000095282">
    <property type="component" value="Unplaced"/>
</dbReference>